<dbReference type="EMBL" id="CAJFCJ010000014">
    <property type="protein sequence ID" value="CAD5121238.1"/>
    <property type="molecule type" value="Genomic_DNA"/>
</dbReference>
<dbReference type="InterPro" id="IPR023606">
    <property type="entry name" value="CoA-Trfase_III_dom_1_sf"/>
</dbReference>
<comment type="similarity">
    <text evidence="1">Belongs to the CoA-transferase III family.</text>
</comment>
<dbReference type="Proteomes" id="UP000549394">
    <property type="component" value="Unassembled WGS sequence"/>
</dbReference>
<dbReference type="PANTHER" id="PTHR48228:SF5">
    <property type="entry name" value="ALPHA-METHYLACYL-COA RACEMASE"/>
    <property type="match status" value="1"/>
</dbReference>
<protein>
    <submittedName>
        <fullName evidence="3">DgyrCDS9771</fullName>
    </submittedName>
</protein>
<dbReference type="Gene3D" id="3.40.50.10540">
    <property type="entry name" value="Crotonobetainyl-coa:carnitine coa-transferase, domain 1"/>
    <property type="match status" value="1"/>
</dbReference>
<gene>
    <name evidence="3" type="ORF">DGYR_LOCUS9222</name>
</gene>
<evidence type="ECO:0000313" key="3">
    <source>
        <dbReference type="EMBL" id="CAD5121238.1"/>
    </source>
</evidence>
<dbReference type="OrthoDB" id="16747at2759"/>
<name>A0A7I8W0P0_9ANNE</name>
<evidence type="ECO:0000256" key="1">
    <source>
        <dbReference type="ARBA" id="ARBA00008383"/>
    </source>
</evidence>
<accession>A0A7I8W0P0</accession>
<feature type="region of interest" description="Disordered" evidence="2">
    <location>
        <begin position="315"/>
        <end position="336"/>
    </location>
</feature>
<dbReference type="InterPro" id="IPR044855">
    <property type="entry name" value="CoA-Trfase_III_dom3_sf"/>
</dbReference>
<sequence>MALRGIKVLELAGLAPAPFCGMILSDFGANVIRIDKFPAGPDLDVLSRGKRSISVNLKKSQGRDLVKKLALSSDVLIEPYRKGVMEKLGLGPNDLLTENPKLVYARLTGFGQNGPLADRAGHDINYLAISGMLSYLGRANEKPLFPINLLADFAGGGLMCAFGIVMALLEREKSSRGQVVDTAMTEGAAYLGSFLTSSRKSFIWNQPYKRGTNMLDGGAHFYDTYETKDGRYMAVGAIEPQFYDELLKGLGVDESDAPHMSNFAENKKLFTNIFKTKTLAEWTKIFENTDACVTPILDSQEAALLKHNIDRKTYMKTENGYDPSPAPKLSRTPASNEARLKPQIGQHTLEILKEYNLSNQDIDNLIKNKIVNNNTESKL</sequence>
<organism evidence="3 4">
    <name type="scientific">Dimorphilus gyrociliatus</name>
    <dbReference type="NCBI Taxonomy" id="2664684"/>
    <lineage>
        <taxon>Eukaryota</taxon>
        <taxon>Metazoa</taxon>
        <taxon>Spiralia</taxon>
        <taxon>Lophotrochozoa</taxon>
        <taxon>Annelida</taxon>
        <taxon>Polychaeta</taxon>
        <taxon>Polychaeta incertae sedis</taxon>
        <taxon>Dinophilidae</taxon>
        <taxon>Dimorphilus</taxon>
    </lineage>
</organism>
<dbReference type="SUPFAM" id="SSF89796">
    <property type="entry name" value="CoA-transferase family III (CaiB/BaiF)"/>
    <property type="match status" value="1"/>
</dbReference>
<evidence type="ECO:0000313" key="4">
    <source>
        <dbReference type="Proteomes" id="UP000549394"/>
    </source>
</evidence>
<comment type="caution">
    <text evidence="3">The sequence shown here is derived from an EMBL/GenBank/DDBJ whole genome shotgun (WGS) entry which is preliminary data.</text>
</comment>
<dbReference type="AlphaFoldDB" id="A0A7I8W0P0"/>
<dbReference type="InterPro" id="IPR003673">
    <property type="entry name" value="CoA-Trfase_fam_III"/>
</dbReference>
<keyword evidence="4" id="KW-1185">Reference proteome</keyword>
<proteinExistence type="inferred from homology"/>
<evidence type="ECO:0000256" key="2">
    <source>
        <dbReference type="SAM" id="MobiDB-lite"/>
    </source>
</evidence>
<dbReference type="InterPro" id="IPR050509">
    <property type="entry name" value="CoA-transferase_III"/>
</dbReference>
<dbReference type="Gene3D" id="3.30.1540.10">
    <property type="entry name" value="formyl-coa transferase, domain 3"/>
    <property type="match status" value="1"/>
</dbReference>
<reference evidence="3 4" key="1">
    <citation type="submission" date="2020-08" db="EMBL/GenBank/DDBJ databases">
        <authorList>
            <person name="Hejnol A."/>
        </authorList>
    </citation>
    <scope>NUCLEOTIDE SEQUENCE [LARGE SCALE GENOMIC DNA]</scope>
</reference>
<dbReference type="Pfam" id="PF02515">
    <property type="entry name" value="CoA_transf_3"/>
    <property type="match status" value="1"/>
</dbReference>
<dbReference type="PANTHER" id="PTHR48228">
    <property type="entry name" value="SUCCINYL-COA--D-CITRAMALATE COA-TRANSFERASE"/>
    <property type="match status" value="1"/>
</dbReference>
<dbReference type="GO" id="GO:0003824">
    <property type="term" value="F:catalytic activity"/>
    <property type="evidence" value="ECO:0007669"/>
    <property type="project" value="InterPro"/>
</dbReference>